<keyword evidence="2" id="KW-0472">Membrane</keyword>
<feature type="transmembrane region" description="Helical" evidence="2">
    <location>
        <begin position="62"/>
        <end position="81"/>
    </location>
</feature>
<feature type="compositionally biased region" description="Polar residues" evidence="1">
    <location>
        <begin position="182"/>
        <end position="192"/>
    </location>
</feature>
<feature type="region of interest" description="Disordered" evidence="1">
    <location>
        <begin position="168"/>
        <end position="201"/>
    </location>
</feature>
<organism evidence="3 4">
    <name type="scientific">Triparma verrucosa</name>
    <dbReference type="NCBI Taxonomy" id="1606542"/>
    <lineage>
        <taxon>Eukaryota</taxon>
        <taxon>Sar</taxon>
        <taxon>Stramenopiles</taxon>
        <taxon>Ochrophyta</taxon>
        <taxon>Bolidophyceae</taxon>
        <taxon>Parmales</taxon>
        <taxon>Triparmaceae</taxon>
        <taxon>Triparma</taxon>
    </lineage>
</organism>
<evidence type="ECO:0000256" key="2">
    <source>
        <dbReference type="SAM" id="Phobius"/>
    </source>
</evidence>
<comment type="caution">
    <text evidence="3">The sequence shown here is derived from an EMBL/GenBank/DDBJ whole genome shotgun (WGS) entry which is preliminary data.</text>
</comment>
<keyword evidence="2" id="KW-0812">Transmembrane</keyword>
<dbReference type="Proteomes" id="UP001165160">
    <property type="component" value="Unassembled WGS sequence"/>
</dbReference>
<keyword evidence="4" id="KW-1185">Reference proteome</keyword>
<dbReference type="AlphaFoldDB" id="A0A9W7EP84"/>
<dbReference type="EMBL" id="BRXX01000039">
    <property type="protein sequence ID" value="GMH84553.1"/>
    <property type="molecule type" value="Genomic_DNA"/>
</dbReference>
<proteinExistence type="predicted"/>
<evidence type="ECO:0000313" key="3">
    <source>
        <dbReference type="EMBL" id="GMH84553.1"/>
    </source>
</evidence>
<name>A0A9W7EP84_9STRA</name>
<gene>
    <name evidence="3" type="ORF">TrVE_jg1460</name>
</gene>
<evidence type="ECO:0000313" key="4">
    <source>
        <dbReference type="Proteomes" id="UP001165160"/>
    </source>
</evidence>
<protein>
    <submittedName>
        <fullName evidence="3">Uncharacterized protein</fullName>
    </submittedName>
</protein>
<sequence>MTLGILRIGPRVIRAGKFLCIAFADKILEGAVSVTALVLPSEEEEEEAGWALFETAAEMGGAFWALFAAMAICAGAALFLFRKLKRVSLELSALKAKVRDKGEMVPPLISSVAAPLVITPVTALPPVTATAATATTATTTAPQSKTLVDSLLLGFTPAKDADMVVSGKENSFAGSPRRRSKASISPLANSPNVDGPDGKPVRDREFIKEYWKSA</sequence>
<accession>A0A9W7EP84</accession>
<reference evidence="4" key="1">
    <citation type="journal article" date="2023" name="Commun. Biol.">
        <title>Genome analysis of Parmales, the sister group of diatoms, reveals the evolutionary specialization of diatoms from phago-mixotrophs to photoautotrophs.</title>
        <authorList>
            <person name="Ban H."/>
            <person name="Sato S."/>
            <person name="Yoshikawa S."/>
            <person name="Yamada K."/>
            <person name="Nakamura Y."/>
            <person name="Ichinomiya M."/>
            <person name="Sato N."/>
            <person name="Blanc-Mathieu R."/>
            <person name="Endo H."/>
            <person name="Kuwata A."/>
            <person name="Ogata H."/>
        </authorList>
    </citation>
    <scope>NUCLEOTIDE SEQUENCE [LARGE SCALE GENOMIC DNA]</scope>
    <source>
        <strain evidence="4">NIES 3699</strain>
    </source>
</reference>
<keyword evidence="2" id="KW-1133">Transmembrane helix</keyword>
<evidence type="ECO:0000256" key="1">
    <source>
        <dbReference type="SAM" id="MobiDB-lite"/>
    </source>
</evidence>